<accession>A0ABM4AVE3</accession>
<evidence type="ECO:0000313" key="1">
    <source>
        <dbReference type="Proteomes" id="UP001652626"/>
    </source>
</evidence>
<dbReference type="RefSeq" id="XP_064075256.1">
    <property type="nucleotide sequence ID" value="XM_064219186.1"/>
</dbReference>
<reference evidence="2" key="2">
    <citation type="submission" date="2025-08" db="UniProtKB">
        <authorList>
            <consortium name="RefSeq"/>
        </authorList>
    </citation>
    <scope>IDENTIFICATION</scope>
    <source>
        <tissue evidence="2">Whole body</tissue>
    </source>
</reference>
<organism evidence="1 2">
    <name type="scientific">Vanessa tameamea</name>
    <name type="common">Kamehameha butterfly</name>
    <dbReference type="NCBI Taxonomy" id="334116"/>
    <lineage>
        <taxon>Eukaryota</taxon>
        <taxon>Metazoa</taxon>
        <taxon>Ecdysozoa</taxon>
        <taxon>Arthropoda</taxon>
        <taxon>Hexapoda</taxon>
        <taxon>Insecta</taxon>
        <taxon>Pterygota</taxon>
        <taxon>Neoptera</taxon>
        <taxon>Endopterygota</taxon>
        <taxon>Lepidoptera</taxon>
        <taxon>Glossata</taxon>
        <taxon>Ditrysia</taxon>
        <taxon>Papilionoidea</taxon>
        <taxon>Nymphalidae</taxon>
        <taxon>Nymphalinae</taxon>
        <taxon>Vanessa</taxon>
    </lineage>
</organism>
<evidence type="ECO:0000313" key="2">
    <source>
        <dbReference type="RefSeq" id="XP_064075256.1"/>
    </source>
</evidence>
<protein>
    <submittedName>
        <fullName evidence="2">Uncharacterized protein LOC135194171</fullName>
    </submittedName>
</protein>
<dbReference type="Proteomes" id="UP001652626">
    <property type="component" value="Chromosome 3"/>
</dbReference>
<gene>
    <name evidence="2" type="primary">LOC135194171</name>
</gene>
<sequence length="202" mass="22693">MQNQSEPTENEIQNTLPPVITNNTREKLLPEQVALGLIISPKKIHDERNKVKFIHLSTQAPKNQLQSSCPINVVYHPKALNYELGDITTVHSLRVWNGSMRSLYVKCNGILNNSEDHGAISFWYPRTRSLLAPGLATIFYVKAIPKNVSPVSSLRLALQLAAAYKRDSDVRCFSIPIVITFLKYNPPCLPEEGESISFHNSL</sequence>
<proteinExistence type="predicted"/>
<name>A0ABM4AVE3_VANTA</name>
<reference evidence="1" key="1">
    <citation type="submission" date="2025-05" db="UniProtKB">
        <authorList>
            <consortium name="RefSeq"/>
        </authorList>
    </citation>
    <scope>NUCLEOTIDE SEQUENCE [LARGE SCALE GENOMIC DNA]</scope>
</reference>
<keyword evidence="1" id="KW-1185">Reference proteome</keyword>
<dbReference type="GeneID" id="135194171"/>